<organism evidence="1 2">
    <name type="scientific">Pluteus cervinus</name>
    <dbReference type="NCBI Taxonomy" id="181527"/>
    <lineage>
        <taxon>Eukaryota</taxon>
        <taxon>Fungi</taxon>
        <taxon>Dikarya</taxon>
        <taxon>Basidiomycota</taxon>
        <taxon>Agaricomycotina</taxon>
        <taxon>Agaricomycetes</taxon>
        <taxon>Agaricomycetidae</taxon>
        <taxon>Agaricales</taxon>
        <taxon>Pluteineae</taxon>
        <taxon>Pluteaceae</taxon>
        <taxon>Pluteus</taxon>
    </lineage>
</organism>
<protein>
    <submittedName>
        <fullName evidence="1">Uncharacterized protein</fullName>
    </submittedName>
</protein>
<dbReference type="EMBL" id="ML208629">
    <property type="protein sequence ID" value="TFK61785.1"/>
    <property type="molecule type" value="Genomic_DNA"/>
</dbReference>
<evidence type="ECO:0000313" key="1">
    <source>
        <dbReference type="EMBL" id="TFK61785.1"/>
    </source>
</evidence>
<reference evidence="1 2" key="1">
    <citation type="journal article" date="2019" name="Nat. Ecol. Evol.">
        <title>Megaphylogeny resolves global patterns of mushroom evolution.</title>
        <authorList>
            <person name="Varga T."/>
            <person name="Krizsan K."/>
            <person name="Foldi C."/>
            <person name="Dima B."/>
            <person name="Sanchez-Garcia M."/>
            <person name="Sanchez-Ramirez S."/>
            <person name="Szollosi G.J."/>
            <person name="Szarkandi J.G."/>
            <person name="Papp V."/>
            <person name="Albert L."/>
            <person name="Andreopoulos W."/>
            <person name="Angelini C."/>
            <person name="Antonin V."/>
            <person name="Barry K.W."/>
            <person name="Bougher N.L."/>
            <person name="Buchanan P."/>
            <person name="Buyck B."/>
            <person name="Bense V."/>
            <person name="Catcheside P."/>
            <person name="Chovatia M."/>
            <person name="Cooper J."/>
            <person name="Damon W."/>
            <person name="Desjardin D."/>
            <person name="Finy P."/>
            <person name="Geml J."/>
            <person name="Haridas S."/>
            <person name="Hughes K."/>
            <person name="Justo A."/>
            <person name="Karasinski D."/>
            <person name="Kautmanova I."/>
            <person name="Kiss B."/>
            <person name="Kocsube S."/>
            <person name="Kotiranta H."/>
            <person name="LaButti K.M."/>
            <person name="Lechner B.E."/>
            <person name="Liimatainen K."/>
            <person name="Lipzen A."/>
            <person name="Lukacs Z."/>
            <person name="Mihaltcheva S."/>
            <person name="Morgado L.N."/>
            <person name="Niskanen T."/>
            <person name="Noordeloos M.E."/>
            <person name="Ohm R.A."/>
            <person name="Ortiz-Santana B."/>
            <person name="Ovrebo C."/>
            <person name="Racz N."/>
            <person name="Riley R."/>
            <person name="Savchenko A."/>
            <person name="Shiryaev A."/>
            <person name="Soop K."/>
            <person name="Spirin V."/>
            <person name="Szebenyi C."/>
            <person name="Tomsovsky M."/>
            <person name="Tulloss R.E."/>
            <person name="Uehling J."/>
            <person name="Grigoriev I.V."/>
            <person name="Vagvolgyi C."/>
            <person name="Papp T."/>
            <person name="Martin F.M."/>
            <person name="Miettinen O."/>
            <person name="Hibbett D.S."/>
            <person name="Nagy L.G."/>
        </authorList>
    </citation>
    <scope>NUCLEOTIDE SEQUENCE [LARGE SCALE GENOMIC DNA]</scope>
    <source>
        <strain evidence="1 2">NL-1719</strain>
    </source>
</reference>
<evidence type="ECO:0000313" key="2">
    <source>
        <dbReference type="Proteomes" id="UP000308600"/>
    </source>
</evidence>
<keyword evidence="2" id="KW-1185">Reference proteome</keyword>
<name>A0ACD3A7X4_9AGAR</name>
<accession>A0ACD3A7X4</accession>
<proteinExistence type="predicted"/>
<dbReference type="Proteomes" id="UP000308600">
    <property type="component" value="Unassembled WGS sequence"/>
</dbReference>
<sequence length="520" mass="58827">MLFILLIASAYKAYAAPTPLGPDVFSSTPFTLLYGRSAACDCGPQDRALNDIVRSCVLTIFACIYTALHPNIPDPEATMWQKICGRLKMSFYMLIAPEAVIWWAMRQWYGARTVAYLVNNLKPELKWTTTHGHFVQMGGLEGIHSDGRRQCIHAIHLHPYWKHGYGAQGRLDLDELQFPKKQVQDRSKGDLLSKGLVALQTSWFVLECIARFRQHLPITELEVVTLAFAVLNTMTYGFWWDKPLNVNCQIQIHIKPKASPGGPQMHDIWEGGGNEVEGQGRQEIEANSRREHDTDSNDATEGGDNQLLMTPIGRDQGNGDGRTTRNGRNQEQSSSTGQNLFYFLVMRPFTALVFPILDMFRCEEIDKGARFVPMFYGYKASEGDLLRIRLTSCIIGMIFAGIHFIAWSSHFPTHLELVLWRSSSLVVLVIPFFVGLFGILLRDWDFATEASKADGWISSLGWGTIPTMLLRALRRALYILGPILYILARISLIVQAFISLRDLQPTIFRKIAWTSYIPHL</sequence>
<gene>
    <name evidence="1" type="ORF">BDN72DRAFT_903796</name>
</gene>